<evidence type="ECO:0000313" key="13">
    <source>
        <dbReference type="Proteomes" id="UP000284779"/>
    </source>
</evidence>
<dbReference type="InterPro" id="IPR051124">
    <property type="entry name" value="Phosphate_Transport_Permease"/>
</dbReference>
<organism evidence="12 13">
    <name type="scientific">Eubacterium ventriosum</name>
    <dbReference type="NCBI Taxonomy" id="39496"/>
    <lineage>
        <taxon>Bacteria</taxon>
        <taxon>Bacillati</taxon>
        <taxon>Bacillota</taxon>
        <taxon>Clostridia</taxon>
        <taxon>Eubacteriales</taxon>
        <taxon>Eubacteriaceae</taxon>
        <taxon>Eubacterium</taxon>
    </lineage>
</organism>
<feature type="transmembrane region" description="Helical" evidence="9">
    <location>
        <begin position="62"/>
        <end position="94"/>
    </location>
</feature>
<dbReference type="InterPro" id="IPR035906">
    <property type="entry name" value="MetI-like_sf"/>
</dbReference>
<dbReference type="CDD" id="cd06261">
    <property type="entry name" value="TM_PBP2"/>
    <property type="match status" value="1"/>
</dbReference>
<accession>A0A413RAG4</accession>
<evidence type="ECO:0000259" key="11">
    <source>
        <dbReference type="PROSITE" id="PS50928"/>
    </source>
</evidence>
<feature type="domain" description="ABC transmembrane type-1" evidence="11">
    <location>
        <begin position="66"/>
        <end position="274"/>
    </location>
</feature>
<evidence type="ECO:0000256" key="6">
    <source>
        <dbReference type="ARBA" id="ARBA00022692"/>
    </source>
</evidence>
<comment type="similarity">
    <text evidence="2 10">Belongs to the binding-protein-dependent transport system permease family. CysTW subfamily.</text>
</comment>
<evidence type="ECO:0000256" key="1">
    <source>
        <dbReference type="ARBA" id="ARBA00004651"/>
    </source>
</evidence>
<evidence type="ECO:0000256" key="2">
    <source>
        <dbReference type="ARBA" id="ARBA00007069"/>
    </source>
</evidence>
<gene>
    <name evidence="12" type="primary">pstC</name>
    <name evidence="12" type="ORF">DW944_03565</name>
</gene>
<keyword evidence="13" id="KW-1185">Reference proteome</keyword>
<keyword evidence="4 10" id="KW-1003">Cell membrane</keyword>
<dbReference type="Proteomes" id="UP000284779">
    <property type="component" value="Unassembled WGS sequence"/>
</dbReference>
<evidence type="ECO:0000256" key="8">
    <source>
        <dbReference type="ARBA" id="ARBA00023136"/>
    </source>
</evidence>
<dbReference type="NCBIfam" id="TIGR02138">
    <property type="entry name" value="phosphate_pstC"/>
    <property type="match status" value="1"/>
</dbReference>
<proteinExistence type="inferred from homology"/>
<feature type="transmembrane region" description="Helical" evidence="9">
    <location>
        <begin position="136"/>
        <end position="157"/>
    </location>
</feature>
<feature type="transmembrane region" description="Helical" evidence="9">
    <location>
        <begin position="255"/>
        <end position="277"/>
    </location>
</feature>
<protein>
    <recommendedName>
        <fullName evidence="10">Phosphate transport system permease protein</fullName>
    </recommendedName>
</protein>
<dbReference type="PANTHER" id="PTHR30425">
    <property type="entry name" value="PHOSPHATE TRANSPORT SYSTEM PERMEASE PROTEIN PST"/>
    <property type="match status" value="1"/>
</dbReference>
<dbReference type="InterPro" id="IPR000515">
    <property type="entry name" value="MetI-like"/>
</dbReference>
<evidence type="ECO:0000256" key="3">
    <source>
        <dbReference type="ARBA" id="ARBA00022448"/>
    </source>
</evidence>
<sequence>MNKVLDFLMKIVFLVCACISIAAVITICVFMFANGVPAIKEIGITKFLFGTQWRVSQNLFGIWPMIVGSIYVTAGAMIIGVPIGILTAVFLAKYCPKKLYKFIKPIINLMAGIPSIIYGFFGLVVIIPIIQEMFGTAGDGILAASILLGMMILPTIINTAESSIVAVPEAYYEGALALGATKERSIFKTVIPAAKSGVMSGIILGMGRAIGETMAVVMVAGNQAIIPDSITSGVRTLTANIVLEMAYATGLHRRALIATAVVLFVFVLIINVCFSIINRRSE</sequence>
<dbReference type="InterPro" id="IPR011864">
    <property type="entry name" value="Phosphate_PstC"/>
</dbReference>
<keyword evidence="3 9" id="KW-0813">Transport</keyword>
<evidence type="ECO:0000256" key="7">
    <source>
        <dbReference type="ARBA" id="ARBA00022989"/>
    </source>
</evidence>
<dbReference type="Gene3D" id="1.10.3720.10">
    <property type="entry name" value="MetI-like"/>
    <property type="match status" value="1"/>
</dbReference>
<dbReference type="SUPFAM" id="SSF161098">
    <property type="entry name" value="MetI-like"/>
    <property type="match status" value="1"/>
</dbReference>
<comment type="function">
    <text evidence="10">Part of the binding-protein-dependent transport system for phosphate; probably responsible for the translocation of the substrate across the membrane.</text>
</comment>
<feature type="transmembrane region" description="Helical" evidence="9">
    <location>
        <begin position="106"/>
        <end position="130"/>
    </location>
</feature>
<keyword evidence="7 9" id="KW-1133">Transmembrane helix</keyword>
<feature type="transmembrane region" description="Helical" evidence="9">
    <location>
        <begin position="12"/>
        <end position="33"/>
    </location>
</feature>
<dbReference type="GO" id="GO:0006817">
    <property type="term" value="P:phosphate ion transport"/>
    <property type="evidence" value="ECO:0007669"/>
    <property type="project" value="UniProtKB-KW"/>
</dbReference>
<dbReference type="GO" id="GO:0005315">
    <property type="term" value="F:phosphate transmembrane transporter activity"/>
    <property type="evidence" value="ECO:0007669"/>
    <property type="project" value="InterPro"/>
</dbReference>
<dbReference type="PANTHER" id="PTHR30425:SF1">
    <property type="entry name" value="PHOSPHATE TRANSPORT SYSTEM PERMEASE PROTEIN PSTC"/>
    <property type="match status" value="1"/>
</dbReference>
<dbReference type="PROSITE" id="PS50928">
    <property type="entry name" value="ABC_TM1"/>
    <property type="match status" value="1"/>
</dbReference>
<keyword evidence="6 9" id="KW-0812">Transmembrane</keyword>
<keyword evidence="8 9" id="KW-0472">Membrane</keyword>
<comment type="subcellular location">
    <subcellularLocation>
        <location evidence="1 9">Cell membrane</location>
        <topology evidence="1 9">Multi-pass membrane protein</topology>
    </subcellularLocation>
</comment>
<dbReference type="GO" id="GO:0005886">
    <property type="term" value="C:plasma membrane"/>
    <property type="evidence" value="ECO:0007669"/>
    <property type="project" value="UniProtKB-SubCell"/>
</dbReference>
<evidence type="ECO:0000256" key="5">
    <source>
        <dbReference type="ARBA" id="ARBA00022592"/>
    </source>
</evidence>
<comment type="caution">
    <text evidence="12">The sequence shown here is derived from an EMBL/GenBank/DDBJ whole genome shotgun (WGS) entry which is preliminary data.</text>
</comment>
<dbReference type="Pfam" id="PF00528">
    <property type="entry name" value="BPD_transp_1"/>
    <property type="match status" value="1"/>
</dbReference>
<evidence type="ECO:0000313" key="12">
    <source>
        <dbReference type="EMBL" id="RHA19437.1"/>
    </source>
</evidence>
<name>A0A413RAG4_9FIRM</name>
<evidence type="ECO:0000256" key="10">
    <source>
        <dbReference type="RuleBase" id="RU363054"/>
    </source>
</evidence>
<dbReference type="AlphaFoldDB" id="A0A413RAG4"/>
<comment type="caution">
    <text evidence="10">Lacks conserved residue(s) required for the propagation of feature annotation.</text>
</comment>
<keyword evidence="5 10" id="KW-0592">Phosphate transport</keyword>
<dbReference type="EMBL" id="QSFD01000003">
    <property type="protein sequence ID" value="RHA19437.1"/>
    <property type="molecule type" value="Genomic_DNA"/>
</dbReference>
<evidence type="ECO:0000256" key="4">
    <source>
        <dbReference type="ARBA" id="ARBA00022475"/>
    </source>
</evidence>
<evidence type="ECO:0000256" key="9">
    <source>
        <dbReference type="RuleBase" id="RU363032"/>
    </source>
</evidence>
<reference evidence="12 13" key="1">
    <citation type="submission" date="2018-08" db="EMBL/GenBank/DDBJ databases">
        <title>A genome reference for cultivated species of the human gut microbiota.</title>
        <authorList>
            <person name="Zou Y."/>
            <person name="Xue W."/>
            <person name="Luo G."/>
        </authorList>
    </citation>
    <scope>NUCLEOTIDE SEQUENCE [LARGE SCALE GENOMIC DNA]</scope>
    <source>
        <strain evidence="12 13">AM44-11BH</strain>
    </source>
</reference>